<keyword evidence="9" id="KW-1185">Reference proteome</keyword>
<evidence type="ECO:0000256" key="2">
    <source>
        <dbReference type="ARBA" id="ARBA00008814"/>
    </source>
</evidence>
<dbReference type="Proteomes" id="UP001356428">
    <property type="component" value="Chromosome"/>
</dbReference>
<dbReference type="CDD" id="cd01146">
    <property type="entry name" value="FhuD"/>
    <property type="match status" value="1"/>
</dbReference>
<evidence type="ECO:0000256" key="6">
    <source>
        <dbReference type="SAM" id="SignalP"/>
    </source>
</evidence>
<evidence type="ECO:0000256" key="3">
    <source>
        <dbReference type="ARBA" id="ARBA00022448"/>
    </source>
</evidence>
<dbReference type="SUPFAM" id="SSF53807">
    <property type="entry name" value="Helical backbone' metal receptor"/>
    <property type="match status" value="1"/>
</dbReference>
<reference evidence="8 9" key="1">
    <citation type="submission" date="2022-10" db="EMBL/GenBank/DDBJ databases">
        <title>The complete genomes of actinobacterial strains from the NBC collection.</title>
        <authorList>
            <person name="Joergensen T.S."/>
            <person name="Alvarez Arevalo M."/>
            <person name="Sterndorff E.B."/>
            <person name="Faurdal D."/>
            <person name="Vuksanovic O."/>
            <person name="Mourched A.-S."/>
            <person name="Charusanti P."/>
            <person name="Shaw S."/>
            <person name="Blin K."/>
            <person name="Weber T."/>
        </authorList>
    </citation>
    <scope>NUCLEOTIDE SEQUENCE [LARGE SCALE GENOMIC DNA]</scope>
    <source>
        <strain evidence="8 9">NBC 01792</strain>
    </source>
</reference>
<keyword evidence="4 6" id="KW-0732">Signal</keyword>
<dbReference type="PANTHER" id="PTHR30532:SF1">
    <property type="entry name" value="IRON(3+)-HYDROXAMATE-BINDING PROTEIN FHUD"/>
    <property type="match status" value="1"/>
</dbReference>
<evidence type="ECO:0000256" key="4">
    <source>
        <dbReference type="ARBA" id="ARBA00022729"/>
    </source>
</evidence>
<evidence type="ECO:0000313" key="8">
    <source>
        <dbReference type="EMBL" id="WSB09379.1"/>
    </source>
</evidence>
<proteinExistence type="inferred from homology"/>
<organism evidence="8 9">
    <name type="scientific">Streptomyces cyaneofuscatus</name>
    <dbReference type="NCBI Taxonomy" id="66883"/>
    <lineage>
        <taxon>Bacteria</taxon>
        <taxon>Bacillati</taxon>
        <taxon>Actinomycetota</taxon>
        <taxon>Actinomycetes</taxon>
        <taxon>Kitasatosporales</taxon>
        <taxon>Streptomycetaceae</taxon>
        <taxon>Streptomyces</taxon>
    </lineage>
</organism>
<feature type="domain" description="Fe/B12 periplasmic-binding" evidence="7">
    <location>
        <begin position="76"/>
        <end position="354"/>
    </location>
</feature>
<dbReference type="PANTHER" id="PTHR30532">
    <property type="entry name" value="IRON III DICITRATE-BINDING PERIPLASMIC PROTEIN"/>
    <property type="match status" value="1"/>
</dbReference>
<dbReference type="Gene3D" id="3.40.50.1980">
    <property type="entry name" value="Nitrogenase molybdenum iron protein domain"/>
    <property type="match status" value="2"/>
</dbReference>
<dbReference type="PROSITE" id="PS51257">
    <property type="entry name" value="PROKAR_LIPOPROTEIN"/>
    <property type="match status" value="1"/>
</dbReference>
<feature type="region of interest" description="Disordered" evidence="5">
    <location>
        <begin position="34"/>
        <end position="54"/>
    </location>
</feature>
<dbReference type="PROSITE" id="PS50983">
    <property type="entry name" value="FE_B12_PBP"/>
    <property type="match status" value="1"/>
</dbReference>
<evidence type="ECO:0000259" key="7">
    <source>
        <dbReference type="PROSITE" id="PS50983"/>
    </source>
</evidence>
<dbReference type="InterPro" id="IPR002491">
    <property type="entry name" value="ABC_transptr_periplasmic_BD"/>
</dbReference>
<name>A0ABZ1EZM1_9ACTN</name>
<evidence type="ECO:0000256" key="1">
    <source>
        <dbReference type="ARBA" id="ARBA00004196"/>
    </source>
</evidence>
<comment type="similarity">
    <text evidence="2">Belongs to the bacterial solute-binding protein 8 family.</text>
</comment>
<comment type="subcellular location">
    <subcellularLocation>
        <location evidence="1">Cell envelope</location>
    </subcellularLocation>
</comment>
<accession>A0ABZ1EZM1</accession>
<protein>
    <submittedName>
        <fullName evidence="8">Iron-siderophore ABC transporter substrate-binding protein</fullName>
    </submittedName>
</protein>
<evidence type="ECO:0000313" key="9">
    <source>
        <dbReference type="Proteomes" id="UP001356428"/>
    </source>
</evidence>
<gene>
    <name evidence="8" type="ORF">OG849_20160</name>
</gene>
<sequence>MIRARRLMASAATGLAVALATTACGTTDVKTPEAGAAAASPASKDCAGDTTATSTKPVTLTDSLGRKVKLDKPAQRIAVLEWQQVEDALTLCVTPVAVSDAKGYRTWVSAEKLPQGVTDIGTREEPDLDTLAAAEPDLVVVEAFDAKDETLLALEKRGIPVMATRGANPKDPIGNVREVFNLIGEATGRTERAKQVIGEFDDHLAEAKKQVADADLPTEDFVFFDGWLQGGNLTVRPYGEGALFTAIGEELGMKAAWTDDVNKAYGDGGVDPSYGLAQTDVEGLTGVGKANLFYANDEGAGGYVKALEKNPVWKSLPAVKEGRAHSFPSSVWGAGGPRSCEQAIDAYVDVLTKK</sequence>
<feature type="signal peptide" evidence="6">
    <location>
        <begin position="1"/>
        <end position="25"/>
    </location>
</feature>
<dbReference type="InterPro" id="IPR051313">
    <property type="entry name" value="Bact_iron-sidero_bind"/>
</dbReference>
<keyword evidence="3" id="KW-0813">Transport</keyword>
<feature type="chain" id="PRO_5047550126" evidence="6">
    <location>
        <begin position="26"/>
        <end position="354"/>
    </location>
</feature>
<evidence type="ECO:0000256" key="5">
    <source>
        <dbReference type="SAM" id="MobiDB-lite"/>
    </source>
</evidence>
<feature type="compositionally biased region" description="Low complexity" evidence="5">
    <location>
        <begin position="34"/>
        <end position="43"/>
    </location>
</feature>
<dbReference type="RefSeq" id="WP_326704358.1">
    <property type="nucleotide sequence ID" value="NZ_CP109083.1"/>
</dbReference>
<dbReference type="EMBL" id="CP109083">
    <property type="protein sequence ID" value="WSB09379.1"/>
    <property type="molecule type" value="Genomic_DNA"/>
</dbReference>
<dbReference type="Pfam" id="PF01497">
    <property type="entry name" value="Peripla_BP_2"/>
    <property type="match status" value="1"/>
</dbReference>